<keyword evidence="10 11" id="KW-0998">Cell outer membrane</keyword>
<feature type="domain" description="TonB-dependent receptor-like beta-barrel" evidence="13">
    <location>
        <begin position="257"/>
        <end position="684"/>
    </location>
</feature>
<keyword evidence="3 11" id="KW-0813">Transport</keyword>
<dbReference type="PANTHER" id="PTHR30069:SF29">
    <property type="entry name" value="HEMOGLOBIN AND HEMOGLOBIN-HAPTOGLOBIN-BINDING PROTEIN 1-RELATED"/>
    <property type="match status" value="1"/>
</dbReference>
<dbReference type="GO" id="GO:0044718">
    <property type="term" value="P:siderophore transmembrane transport"/>
    <property type="evidence" value="ECO:0007669"/>
    <property type="project" value="TreeGrafter"/>
</dbReference>
<evidence type="ECO:0000259" key="13">
    <source>
        <dbReference type="Pfam" id="PF00593"/>
    </source>
</evidence>
<evidence type="ECO:0000256" key="4">
    <source>
        <dbReference type="ARBA" id="ARBA00022452"/>
    </source>
</evidence>
<dbReference type="PANTHER" id="PTHR30069">
    <property type="entry name" value="TONB-DEPENDENT OUTER MEMBRANE RECEPTOR"/>
    <property type="match status" value="1"/>
</dbReference>
<gene>
    <name evidence="15" type="ORF">EV696_11129</name>
</gene>
<proteinExistence type="inferred from homology"/>
<protein>
    <submittedName>
        <fullName evidence="15">Hemoglobin/transferrin/lactoferrin receptor protein</fullName>
    </submittedName>
</protein>
<keyword evidence="16" id="KW-1185">Reference proteome</keyword>
<dbReference type="AlphaFoldDB" id="A0A4R6UJT2"/>
<sequence length="723" mass="81374">MRNVLSYAPYLIIAGLFSRYGIAQADDAPEIKPERIVVVATRSERPVSDVAAGVAVISSEELREQMVSTFEDLVRYQPGVQIDQAGTRFGATGLSVRGIGENRVAMLLDGVPLADQFDVGNYANAGRDVLELGLLNRVEILRGPASTLYGSDAVGGVVSMQTLRPDDLLRQTTGSVLLRTSYDGRDDGRSLMIAGALGNEQQQLLLAGARRDSQAFGHSAVTAIDDGREQQRQSLLLHWQWQIGVDDALRVIAEQSDNRVESDNRSLLGYARFASTTALFGDDDSARQRLLVHWRHDGSDWDIDINVFQQQQDSNQYSDERRQTASSQTRIERNFAYQFDHTGVDSHFSRALSAFGVEHRIGVGASFSETEIREQRDGLQTNLLTGVSTTTILGERMPVRDFPLSDIHERAVYAHDEIRLSSNWELIPGWRYEHYELSPQVDALWREDNPLTDVTDIDTSAHTGKLALLHYLSAMQTLYLQYAEGFRSPPFEDANIGLYLPAFRIRAIPNPDLKPESSRTIEFGWRGRAEQVEWAFALFQTRFDDFIESRVNLGLDPGSGDTLFQSQNVRSATIEGAELEAQWQWTSGDWGELLSQAALFYGKGENEQTGEPLNSVPPFNGHLGLQWQKSDWQLSLISRFAEKQTDVDQSRHEKFVPAGYAVFDLLWQWQPTDEMQLGIGIYNLADKTWWQWNDVSIFEAGHPMIPLLSQPGRYAKLQWQMTF</sequence>
<dbReference type="CDD" id="cd01347">
    <property type="entry name" value="ligand_gated_channel"/>
    <property type="match status" value="1"/>
</dbReference>
<keyword evidence="9 15" id="KW-0675">Receptor</keyword>
<evidence type="ECO:0000256" key="8">
    <source>
        <dbReference type="ARBA" id="ARBA00023136"/>
    </source>
</evidence>
<dbReference type="EMBL" id="SNYM01000011">
    <property type="protein sequence ID" value="TDQ47101.1"/>
    <property type="molecule type" value="Genomic_DNA"/>
</dbReference>
<keyword evidence="5 11" id="KW-0812">Transmembrane</keyword>
<dbReference type="PROSITE" id="PS52016">
    <property type="entry name" value="TONB_DEPENDENT_REC_3"/>
    <property type="match status" value="1"/>
</dbReference>
<reference evidence="15 16" key="1">
    <citation type="submission" date="2019-03" db="EMBL/GenBank/DDBJ databases">
        <title>Genomic Encyclopedia of Type Strains, Phase IV (KMG-IV): sequencing the most valuable type-strain genomes for metagenomic binning, comparative biology and taxonomic classification.</title>
        <authorList>
            <person name="Goeker M."/>
        </authorList>
    </citation>
    <scope>NUCLEOTIDE SEQUENCE [LARGE SCALE GENOMIC DNA]</scope>
    <source>
        <strain evidence="15 16">DSM 103792</strain>
    </source>
</reference>
<evidence type="ECO:0000313" key="15">
    <source>
        <dbReference type="EMBL" id="TDQ47101.1"/>
    </source>
</evidence>
<dbReference type="InterPro" id="IPR039426">
    <property type="entry name" value="TonB-dep_rcpt-like"/>
</dbReference>
<dbReference type="SUPFAM" id="SSF56935">
    <property type="entry name" value="Porins"/>
    <property type="match status" value="1"/>
</dbReference>
<dbReference type="RefSeq" id="WP_157591313.1">
    <property type="nucleotide sequence ID" value="NZ_CP037953.1"/>
</dbReference>
<accession>A0A4R6UJT2</accession>
<keyword evidence="6" id="KW-0732">Signal</keyword>
<dbReference type="Pfam" id="PF07715">
    <property type="entry name" value="Plug"/>
    <property type="match status" value="1"/>
</dbReference>
<dbReference type="Proteomes" id="UP000295375">
    <property type="component" value="Unassembled WGS sequence"/>
</dbReference>
<dbReference type="InterPro" id="IPR010949">
    <property type="entry name" value="TonB_Hb/transfer/lactofer_rcpt"/>
</dbReference>
<dbReference type="InterPro" id="IPR012910">
    <property type="entry name" value="Plug_dom"/>
</dbReference>
<evidence type="ECO:0000313" key="16">
    <source>
        <dbReference type="Proteomes" id="UP000295375"/>
    </source>
</evidence>
<comment type="subcellular location">
    <subcellularLocation>
        <location evidence="1 11">Cell outer membrane</location>
        <topology evidence="1 11">Multi-pass membrane protein</topology>
    </subcellularLocation>
</comment>
<dbReference type="InterPro" id="IPR000531">
    <property type="entry name" value="Beta-barrel_TonB"/>
</dbReference>
<evidence type="ECO:0000256" key="2">
    <source>
        <dbReference type="ARBA" id="ARBA00008143"/>
    </source>
</evidence>
<dbReference type="InterPro" id="IPR036942">
    <property type="entry name" value="Beta-barrel_TonB_sf"/>
</dbReference>
<dbReference type="Gene3D" id="2.170.130.10">
    <property type="entry name" value="TonB-dependent receptor, plug domain"/>
    <property type="match status" value="1"/>
</dbReference>
<dbReference type="GO" id="GO:0015344">
    <property type="term" value="F:siderophore uptake transmembrane transporter activity"/>
    <property type="evidence" value="ECO:0007669"/>
    <property type="project" value="TreeGrafter"/>
</dbReference>
<feature type="domain" description="TonB-dependent receptor plug" evidence="14">
    <location>
        <begin position="47"/>
        <end position="157"/>
    </location>
</feature>
<evidence type="ECO:0000256" key="1">
    <source>
        <dbReference type="ARBA" id="ARBA00004571"/>
    </source>
</evidence>
<evidence type="ECO:0000256" key="11">
    <source>
        <dbReference type="PROSITE-ProRule" id="PRU01360"/>
    </source>
</evidence>
<organism evidence="15 16">
    <name type="scientific">Permianibacter aggregans</name>
    <dbReference type="NCBI Taxonomy" id="1510150"/>
    <lineage>
        <taxon>Bacteria</taxon>
        <taxon>Pseudomonadati</taxon>
        <taxon>Pseudomonadota</taxon>
        <taxon>Gammaproteobacteria</taxon>
        <taxon>Pseudomonadales</taxon>
        <taxon>Pseudomonadaceae</taxon>
        <taxon>Permianibacter</taxon>
    </lineage>
</organism>
<keyword evidence="8 11" id="KW-0472">Membrane</keyword>
<dbReference type="NCBIfam" id="TIGR01786">
    <property type="entry name" value="TonB-hemlactrns"/>
    <property type="match status" value="1"/>
</dbReference>
<evidence type="ECO:0000259" key="14">
    <source>
        <dbReference type="Pfam" id="PF07715"/>
    </source>
</evidence>
<evidence type="ECO:0000256" key="5">
    <source>
        <dbReference type="ARBA" id="ARBA00022692"/>
    </source>
</evidence>
<comment type="caution">
    <text evidence="15">The sequence shown here is derived from an EMBL/GenBank/DDBJ whole genome shotgun (WGS) entry which is preliminary data.</text>
</comment>
<evidence type="ECO:0000256" key="6">
    <source>
        <dbReference type="ARBA" id="ARBA00022729"/>
    </source>
</evidence>
<dbReference type="InterPro" id="IPR037066">
    <property type="entry name" value="Plug_dom_sf"/>
</dbReference>
<name>A0A4R6UJT2_9GAMM</name>
<evidence type="ECO:0000256" key="12">
    <source>
        <dbReference type="RuleBase" id="RU003357"/>
    </source>
</evidence>
<keyword evidence="4 11" id="KW-1134">Transmembrane beta strand</keyword>
<dbReference type="Pfam" id="PF00593">
    <property type="entry name" value="TonB_dep_Rec_b-barrel"/>
    <property type="match status" value="1"/>
</dbReference>
<evidence type="ECO:0000256" key="9">
    <source>
        <dbReference type="ARBA" id="ARBA00023170"/>
    </source>
</evidence>
<evidence type="ECO:0000256" key="3">
    <source>
        <dbReference type="ARBA" id="ARBA00022448"/>
    </source>
</evidence>
<comment type="similarity">
    <text evidence="2">Belongs to the TonB-dependent receptor family. Hemoglobin/haptoglobin binding protein subfamily.</text>
</comment>
<evidence type="ECO:0000256" key="10">
    <source>
        <dbReference type="ARBA" id="ARBA00023237"/>
    </source>
</evidence>
<keyword evidence="7 12" id="KW-0798">TonB box</keyword>
<evidence type="ECO:0000256" key="7">
    <source>
        <dbReference type="ARBA" id="ARBA00023077"/>
    </source>
</evidence>
<dbReference type="Gene3D" id="2.40.170.20">
    <property type="entry name" value="TonB-dependent receptor, beta-barrel domain"/>
    <property type="match status" value="1"/>
</dbReference>
<dbReference type="GO" id="GO:0009279">
    <property type="term" value="C:cell outer membrane"/>
    <property type="evidence" value="ECO:0007669"/>
    <property type="project" value="UniProtKB-SubCell"/>
</dbReference>